<comment type="caution">
    <text evidence="1">The sequence shown here is derived from an EMBL/GenBank/DDBJ whole genome shotgun (WGS) entry which is preliminary data.</text>
</comment>
<dbReference type="EMBL" id="CACTIH010007623">
    <property type="protein sequence ID" value="CAA3016500.1"/>
    <property type="molecule type" value="Genomic_DNA"/>
</dbReference>
<organism evidence="1 2">
    <name type="scientific">Olea europaea subsp. europaea</name>
    <dbReference type="NCBI Taxonomy" id="158383"/>
    <lineage>
        <taxon>Eukaryota</taxon>
        <taxon>Viridiplantae</taxon>
        <taxon>Streptophyta</taxon>
        <taxon>Embryophyta</taxon>
        <taxon>Tracheophyta</taxon>
        <taxon>Spermatophyta</taxon>
        <taxon>Magnoliopsida</taxon>
        <taxon>eudicotyledons</taxon>
        <taxon>Gunneridae</taxon>
        <taxon>Pentapetalae</taxon>
        <taxon>asterids</taxon>
        <taxon>lamiids</taxon>
        <taxon>Lamiales</taxon>
        <taxon>Oleaceae</taxon>
        <taxon>Oleeae</taxon>
        <taxon>Olea</taxon>
    </lineage>
</organism>
<sequence length="103" mass="11566">MDEILAKTIEKRRTQSARVIAQQEKVTHIQQTIDKKGKVKMDPADEMEYSYFPSTPSLDLVIASTPIVSNVVNLPNMFSSKDVQQQQVDAVIAGVVKDFEIDE</sequence>
<dbReference type="AlphaFoldDB" id="A0A8S0UDV2"/>
<reference evidence="1 2" key="1">
    <citation type="submission" date="2019-12" db="EMBL/GenBank/DDBJ databases">
        <authorList>
            <person name="Alioto T."/>
            <person name="Alioto T."/>
            <person name="Gomez Garrido J."/>
        </authorList>
    </citation>
    <scope>NUCLEOTIDE SEQUENCE [LARGE SCALE GENOMIC DNA]</scope>
</reference>
<dbReference type="Gramene" id="OE9A114904T1">
    <property type="protein sequence ID" value="OE9A114904C1"/>
    <property type="gene ID" value="OE9A114904"/>
</dbReference>
<name>A0A8S0UDV2_OLEEU</name>
<protein>
    <submittedName>
        <fullName evidence="1">Uncharacterized protein</fullName>
    </submittedName>
</protein>
<keyword evidence="2" id="KW-1185">Reference proteome</keyword>
<evidence type="ECO:0000313" key="2">
    <source>
        <dbReference type="Proteomes" id="UP000594638"/>
    </source>
</evidence>
<proteinExistence type="predicted"/>
<evidence type="ECO:0000313" key="1">
    <source>
        <dbReference type="EMBL" id="CAA3016500.1"/>
    </source>
</evidence>
<dbReference type="Proteomes" id="UP000594638">
    <property type="component" value="Unassembled WGS sequence"/>
</dbReference>
<accession>A0A8S0UDV2</accession>
<gene>
    <name evidence="1" type="ORF">OLEA9_A114904</name>
</gene>